<proteinExistence type="predicted"/>
<keyword evidence="3" id="KW-0418">Kinase</keyword>
<sequence length="170" mass="17762">MSGKNRKKPNIVISQLDHDRLMGLAEDAPERVAAVADELIVELERAKIVAVGKVPAHVIQMGSSVEFKTQDGQQRRVTLVYPGEADIAEGKISIMTPIGAALIGLAPGQSIAFAARDGKMQELSVVQVSKPGEALPPVEADGNVEVVDFAARKQASDAASDDEGPGPSAA</sequence>
<dbReference type="Pfam" id="PF01272">
    <property type="entry name" value="GreA_GreB"/>
    <property type="match status" value="1"/>
</dbReference>
<dbReference type="GO" id="GO:0070063">
    <property type="term" value="F:RNA polymerase binding"/>
    <property type="evidence" value="ECO:0007669"/>
    <property type="project" value="InterPro"/>
</dbReference>
<dbReference type="AlphaFoldDB" id="A0A841M204"/>
<reference evidence="3 4" key="1">
    <citation type="submission" date="2020-08" db="EMBL/GenBank/DDBJ databases">
        <title>Genomic Encyclopedia of Type Strains, Phase IV (KMG-IV): sequencing the most valuable type-strain genomes for metagenomic binning, comparative biology and taxonomic classification.</title>
        <authorList>
            <person name="Goeker M."/>
        </authorList>
    </citation>
    <scope>NUCLEOTIDE SEQUENCE [LARGE SCALE GENOMIC DNA]</scope>
    <source>
        <strain evidence="3 4">DSM 22336</strain>
    </source>
</reference>
<evidence type="ECO:0000259" key="2">
    <source>
        <dbReference type="Pfam" id="PF14760"/>
    </source>
</evidence>
<keyword evidence="4" id="KW-1185">Reference proteome</keyword>
<dbReference type="GO" id="GO:0003677">
    <property type="term" value="F:DNA binding"/>
    <property type="evidence" value="ECO:0007669"/>
    <property type="project" value="InterPro"/>
</dbReference>
<comment type="caution">
    <text evidence="3">The sequence shown here is derived from an EMBL/GenBank/DDBJ whole genome shotgun (WGS) entry which is preliminary data.</text>
</comment>
<feature type="domain" description="Transcription elongation factor GreA/GreB C-terminal" evidence="1">
    <location>
        <begin position="56"/>
        <end position="129"/>
    </location>
</feature>
<dbReference type="RefSeq" id="WP_184220052.1">
    <property type="nucleotide sequence ID" value="NZ_JACIIU010000002.1"/>
</dbReference>
<dbReference type="PANTHER" id="PTHR30437:SF5">
    <property type="entry name" value="REGULATOR OF NUCLEOSIDE DIPHOSPHATE KINASE"/>
    <property type="match status" value="1"/>
</dbReference>
<dbReference type="NCBIfam" id="NF004396">
    <property type="entry name" value="PRK05753.1"/>
    <property type="match status" value="1"/>
</dbReference>
<evidence type="ECO:0000313" key="4">
    <source>
        <dbReference type="Proteomes" id="UP000555393"/>
    </source>
</evidence>
<dbReference type="PANTHER" id="PTHR30437">
    <property type="entry name" value="TRANSCRIPTION ELONGATION FACTOR GREA"/>
    <property type="match status" value="1"/>
</dbReference>
<dbReference type="GO" id="GO:0006354">
    <property type="term" value="P:DNA-templated transcription elongation"/>
    <property type="evidence" value="ECO:0007669"/>
    <property type="project" value="TreeGrafter"/>
</dbReference>
<dbReference type="Pfam" id="PF14760">
    <property type="entry name" value="Rnk_N"/>
    <property type="match status" value="1"/>
</dbReference>
<dbReference type="InterPro" id="IPR036953">
    <property type="entry name" value="GreA/GreB_C_sf"/>
</dbReference>
<dbReference type="Gene3D" id="3.10.50.30">
    <property type="entry name" value="Transcription elongation factor, GreA/GreB, C-terminal domain"/>
    <property type="match status" value="1"/>
</dbReference>
<accession>A0A841M204</accession>
<evidence type="ECO:0000313" key="3">
    <source>
        <dbReference type="EMBL" id="MBB6260178.1"/>
    </source>
</evidence>
<dbReference type="InterPro" id="IPR001437">
    <property type="entry name" value="Tscrpt_elong_fac_GreA/B_C"/>
</dbReference>
<dbReference type="InterPro" id="IPR029462">
    <property type="entry name" value="Rnk_N"/>
</dbReference>
<dbReference type="SUPFAM" id="SSF54534">
    <property type="entry name" value="FKBP-like"/>
    <property type="match status" value="1"/>
</dbReference>
<dbReference type="InterPro" id="IPR023459">
    <property type="entry name" value="Tscrpt_elong_fac_GreA/B_fam"/>
</dbReference>
<dbReference type="GO" id="GO:0032784">
    <property type="term" value="P:regulation of DNA-templated transcription elongation"/>
    <property type="evidence" value="ECO:0007669"/>
    <property type="project" value="InterPro"/>
</dbReference>
<evidence type="ECO:0000259" key="1">
    <source>
        <dbReference type="Pfam" id="PF01272"/>
    </source>
</evidence>
<feature type="domain" description="Regulator of nucleoside diphosphate kinase N-terminal" evidence="2">
    <location>
        <begin position="9"/>
        <end position="49"/>
    </location>
</feature>
<gene>
    <name evidence="3" type="ORF">FHS77_000702</name>
</gene>
<organism evidence="3 4">
    <name type="scientific">Paenochrobactrum gallinarii</name>
    <dbReference type="NCBI Taxonomy" id="643673"/>
    <lineage>
        <taxon>Bacteria</taxon>
        <taxon>Pseudomonadati</taxon>
        <taxon>Pseudomonadota</taxon>
        <taxon>Alphaproteobacteria</taxon>
        <taxon>Hyphomicrobiales</taxon>
        <taxon>Brucellaceae</taxon>
        <taxon>Paenochrobactrum</taxon>
    </lineage>
</organism>
<dbReference type="Proteomes" id="UP000555393">
    <property type="component" value="Unassembled WGS sequence"/>
</dbReference>
<keyword evidence="3" id="KW-0808">Transferase</keyword>
<dbReference type="EMBL" id="JACIIU010000002">
    <property type="protein sequence ID" value="MBB6260178.1"/>
    <property type="molecule type" value="Genomic_DNA"/>
</dbReference>
<name>A0A841M204_9HYPH</name>
<dbReference type="Gene3D" id="1.10.286.20">
    <property type="match status" value="1"/>
</dbReference>
<dbReference type="GO" id="GO:0016301">
    <property type="term" value="F:kinase activity"/>
    <property type="evidence" value="ECO:0007669"/>
    <property type="project" value="UniProtKB-KW"/>
</dbReference>
<protein>
    <submittedName>
        <fullName evidence="3">Regulator of nucleoside diphosphate kinase</fullName>
    </submittedName>
</protein>